<proteinExistence type="predicted"/>
<keyword evidence="2" id="KW-1185">Reference proteome</keyword>
<dbReference type="Proteomes" id="UP000024547">
    <property type="component" value="Unassembled WGS sequence"/>
</dbReference>
<evidence type="ECO:0000313" key="2">
    <source>
        <dbReference type="Proteomes" id="UP000024547"/>
    </source>
</evidence>
<dbReference type="AlphaFoldDB" id="A0A059E955"/>
<organism evidence="1 2">
    <name type="scientific">Hyphomonas atlantica</name>
    <dbReference type="NCBI Taxonomy" id="1280948"/>
    <lineage>
        <taxon>Bacteria</taxon>
        <taxon>Pseudomonadati</taxon>
        <taxon>Pseudomonadota</taxon>
        <taxon>Alphaproteobacteria</taxon>
        <taxon>Hyphomonadales</taxon>
        <taxon>Hyphomonadaceae</taxon>
        <taxon>Hyphomonas</taxon>
    </lineage>
</organism>
<name>A0A059E955_9PROT</name>
<dbReference type="eggNOG" id="ENOG50312CY">
    <property type="taxonomic scope" value="Bacteria"/>
</dbReference>
<comment type="caution">
    <text evidence="1">The sequence shown here is derived from an EMBL/GenBank/DDBJ whole genome shotgun (WGS) entry which is preliminary data.</text>
</comment>
<evidence type="ECO:0000313" key="1">
    <source>
        <dbReference type="EMBL" id="KCZ64424.1"/>
    </source>
</evidence>
<sequence>MDPMTPETIVSALFSTSAAAAAGLAVMLQPTLPRPDVQPVDHFQEADFSIYDRDFTLQGRDCEIGIKRRGICLSRSPLEDTIVPGRVLPVEIPATSAEFPIILEAPLKASHLQTVRFGHRIALFNPDTREIVDVIDLTAQSFANARVSDRQKAELEGTPDAQTS</sequence>
<gene>
    <name evidence="1" type="ORF">HY36_13820</name>
</gene>
<accession>A0A059E955</accession>
<reference evidence="1 2" key="1">
    <citation type="journal article" date="2014" name="Antonie Van Leeuwenhoek">
        <title>Hyphomonas beringensis sp. nov. and Hyphomonas chukchiensis sp. nov., isolated from surface seawater of the Bering Sea and Chukchi Sea.</title>
        <authorList>
            <person name="Li C."/>
            <person name="Lai Q."/>
            <person name="Li G."/>
            <person name="Dong C."/>
            <person name="Wang J."/>
            <person name="Liao Y."/>
            <person name="Shao Z."/>
        </authorList>
    </citation>
    <scope>NUCLEOTIDE SEQUENCE [LARGE SCALE GENOMIC DNA]</scope>
    <source>
        <strain evidence="1 2">22II1-22F38</strain>
    </source>
</reference>
<protein>
    <submittedName>
        <fullName evidence="1">Uncharacterized protein</fullName>
    </submittedName>
</protein>
<dbReference type="EMBL" id="AWFH01000004">
    <property type="protein sequence ID" value="KCZ64424.1"/>
    <property type="molecule type" value="Genomic_DNA"/>
</dbReference>
<dbReference type="PATRIC" id="fig|1280948.3.peg.1004"/>
<dbReference type="STRING" id="1280948.HY36_13820"/>